<accession>A0AC60P4W1</accession>
<protein>
    <submittedName>
        <fullName evidence="1">Uncharacterized protein</fullName>
    </submittedName>
</protein>
<dbReference type="EMBL" id="JABSTQ010011178">
    <property type="protein sequence ID" value="KAG0414438.1"/>
    <property type="molecule type" value="Genomic_DNA"/>
</dbReference>
<evidence type="ECO:0000313" key="2">
    <source>
        <dbReference type="Proteomes" id="UP000805193"/>
    </source>
</evidence>
<evidence type="ECO:0000313" key="1">
    <source>
        <dbReference type="EMBL" id="KAG0414438.1"/>
    </source>
</evidence>
<organism evidence="1 2">
    <name type="scientific">Ixodes persulcatus</name>
    <name type="common">Taiga tick</name>
    <dbReference type="NCBI Taxonomy" id="34615"/>
    <lineage>
        <taxon>Eukaryota</taxon>
        <taxon>Metazoa</taxon>
        <taxon>Ecdysozoa</taxon>
        <taxon>Arthropoda</taxon>
        <taxon>Chelicerata</taxon>
        <taxon>Arachnida</taxon>
        <taxon>Acari</taxon>
        <taxon>Parasitiformes</taxon>
        <taxon>Ixodida</taxon>
        <taxon>Ixodoidea</taxon>
        <taxon>Ixodidae</taxon>
        <taxon>Ixodinae</taxon>
        <taxon>Ixodes</taxon>
    </lineage>
</organism>
<proteinExistence type="predicted"/>
<gene>
    <name evidence="1" type="ORF">HPB47_008382</name>
</gene>
<name>A0AC60P4W1_IXOPE</name>
<sequence length="776" mass="84004">MTNHWGPRSSPQWLSPGHLVTHPKPQDDGRASQAGAPTYSTSQGPTPGQSVPPAPLNVTSVSQTDDDHEWPLPGASSRKRRRSPQATEKDDESTPGSLPVQTAVLRSVGKKEVDEFTGKEIRDAIEHAGIHVQADYTVHRNEKANVLFVTTRDPNTTEKLTTNKEIRKGGEDNTFKPYKAPRADSEGGNTCVRPCKALAGNECRGVVYLRGQGNEVSPAQLLEDIVCRTRVDTCPVFDRPGELPETGGGGEEGYGQHKTKRPPGPRWKAGKQENEGKREQARRRRAIRRQALPIRVPSCAHEGIPTPDSRAFWEELVFLTIVGILTRTRTVLHPSTLTGGLGLLGGLRAFQVTENVRNSQPAMTRRRHESAAFSVTSGGVCVNGAANLPEVTQHNEKETNRCTVLPGCPSSKAGSSDPPTLVVVRRSELAVGVRVQTCGSSFPHASAAPVWPGLAVSAGSDPNLAGGMLPGLPWARPARTALSFLPGPMRRAARSSSSLAGWPPLAPRSACRNGPTGLPLEGLIARFSTPPRFSTSQRSNNRPDWRSQPEYESWLLPVDDDATAARCTLCASTYTVKFDGVSTVKHHASTQKHKQKSLASKQSAALTKFFAPATSSAEDKVTAAELGTIFHGIKHNYSYLSMDCGSKLAPKVFPNSDVACRMRVGRTKMEHLVKDVLAPYAKLRPASRNLPFALSTDASNKGNRKLFPIAVRFYDVNDAGITDALIDFCEQADDTSGGICELLATSLEKCNRLRAGGAKNTDDKRAVVRLFLHRQP</sequence>
<keyword evidence="2" id="KW-1185">Reference proteome</keyword>
<dbReference type="Proteomes" id="UP000805193">
    <property type="component" value="Unassembled WGS sequence"/>
</dbReference>
<comment type="caution">
    <text evidence="1">The sequence shown here is derived from an EMBL/GenBank/DDBJ whole genome shotgun (WGS) entry which is preliminary data.</text>
</comment>
<reference evidence="1 2" key="1">
    <citation type="journal article" date="2020" name="Cell">
        <title>Large-Scale Comparative Analyses of Tick Genomes Elucidate Their Genetic Diversity and Vector Capacities.</title>
        <authorList>
            <consortium name="Tick Genome and Microbiome Consortium (TIGMIC)"/>
            <person name="Jia N."/>
            <person name="Wang J."/>
            <person name="Shi W."/>
            <person name="Du L."/>
            <person name="Sun Y."/>
            <person name="Zhan W."/>
            <person name="Jiang J.F."/>
            <person name="Wang Q."/>
            <person name="Zhang B."/>
            <person name="Ji P."/>
            <person name="Bell-Sakyi L."/>
            <person name="Cui X.M."/>
            <person name="Yuan T.T."/>
            <person name="Jiang B.G."/>
            <person name="Yang W.F."/>
            <person name="Lam T.T."/>
            <person name="Chang Q.C."/>
            <person name="Ding S.J."/>
            <person name="Wang X.J."/>
            <person name="Zhu J.G."/>
            <person name="Ruan X.D."/>
            <person name="Zhao L."/>
            <person name="Wei J.T."/>
            <person name="Ye R.Z."/>
            <person name="Que T.C."/>
            <person name="Du C.H."/>
            <person name="Zhou Y.H."/>
            <person name="Cheng J.X."/>
            <person name="Dai P.F."/>
            <person name="Guo W.B."/>
            <person name="Han X.H."/>
            <person name="Huang E.J."/>
            <person name="Li L.F."/>
            <person name="Wei W."/>
            <person name="Gao Y.C."/>
            <person name="Liu J.Z."/>
            <person name="Shao H.Z."/>
            <person name="Wang X."/>
            <person name="Wang C.C."/>
            <person name="Yang T.C."/>
            <person name="Huo Q.B."/>
            <person name="Li W."/>
            <person name="Chen H.Y."/>
            <person name="Chen S.E."/>
            <person name="Zhou L.G."/>
            <person name="Ni X.B."/>
            <person name="Tian J.H."/>
            <person name="Sheng Y."/>
            <person name="Liu T."/>
            <person name="Pan Y.S."/>
            <person name="Xia L.Y."/>
            <person name="Li J."/>
            <person name="Zhao F."/>
            <person name="Cao W.C."/>
        </authorList>
    </citation>
    <scope>NUCLEOTIDE SEQUENCE [LARGE SCALE GENOMIC DNA]</scope>
    <source>
        <strain evidence="1">Iper-2018</strain>
    </source>
</reference>